<protein>
    <submittedName>
        <fullName evidence="1">T9SS type A sorting domain-containing protein</fullName>
    </submittedName>
</protein>
<keyword evidence="2" id="KW-1185">Reference proteome</keyword>
<dbReference type="InterPro" id="IPR013783">
    <property type="entry name" value="Ig-like_fold"/>
</dbReference>
<dbReference type="Proteomes" id="UP001202180">
    <property type="component" value="Unassembled WGS sequence"/>
</dbReference>
<evidence type="ECO:0000313" key="2">
    <source>
        <dbReference type="Proteomes" id="UP001202180"/>
    </source>
</evidence>
<accession>A0ABT0HPE4</accession>
<sequence length="584" mass="62834">MKNNYGLVASQPWLVYVWLLCFALPASVFSQSTLTLLPPSYNCTTGAITFNKSGGDGSPIVYSASGVTRSSSSDSVGVVEQNLRNDPKPILIQATQRGYTASYTFDLKAFCSTPPTGDPLKLIAPTFSCFTVGAVAKFNTTGGDGSPITYSLSDLALTSPTSNTVNIQCIDPEKPITIQAMQSGYTTNYSFVLKDVCRFTYIGKPMTINTIPDLTLSPGQTLNAYDISKYFQDPNFAYINRYERSVIYSFSAQGLPEGMTYSTEGTSQGGVTWGLVAKFRGKAPAKAGVYPVTITASNGYCGPVSATFNLIVSDQTNTTGLAILPPFYNCQSGLIQFYTNGGDGSPITYTVPGVTRTDVTSTVGIVEQELRNDPKPIIIQATQSGYTVRYTFDFAAFCNNVQPPTGNTLALAKPTYDCATGAITFNTTGGDGSTIEFKAIGITDWSTNPNQFVDRESRTVSDVQPFTLMARQNGQTVTYIWDLKAACGRARVGVSAAEFAEAFSLQVLGNPAHEQVGVQIRGAQGQPVQLRLMDLQGRLLESRTIEQPGTVEEQHFLLTNVKPGLLLLQAGTAQQTQTVKVIKE</sequence>
<evidence type="ECO:0000313" key="1">
    <source>
        <dbReference type="EMBL" id="MCK8493992.1"/>
    </source>
</evidence>
<reference evidence="1 2" key="1">
    <citation type="submission" date="2022-04" db="EMBL/GenBank/DDBJ databases">
        <title>Spirosoma sp. strain RP8 genome sequencing and assembly.</title>
        <authorList>
            <person name="Jung Y."/>
        </authorList>
    </citation>
    <scope>NUCLEOTIDE SEQUENCE [LARGE SCALE GENOMIC DNA]</scope>
    <source>
        <strain evidence="1 2">RP8</strain>
    </source>
</reference>
<gene>
    <name evidence="1" type="ORF">M0L20_19150</name>
</gene>
<dbReference type="InterPro" id="IPR015919">
    <property type="entry name" value="Cadherin-like_sf"/>
</dbReference>
<dbReference type="RefSeq" id="WP_248478597.1">
    <property type="nucleotide sequence ID" value="NZ_JALPRF010000003.1"/>
</dbReference>
<dbReference type="EMBL" id="JALPRF010000003">
    <property type="protein sequence ID" value="MCK8493992.1"/>
    <property type="molecule type" value="Genomic_DNA"/>
</dbReference>
<dbReference type="SUPFAM" id="SSF49313">
    <property type="entry name" value="Cadherin-like"/>
    <property type="match status" value="1"/>
</dbReference>
<dbReference type="InterPro" id="IPR026444">
    <property type="entry name" value="Secre_tail"/>
</dbReference>
<organism evidence="1 2">
    <name type="scientific">Spirosoma liriopis</name>
    <dbReference type="NCBI Taxonomy" id="2937440"/>
    <lineage>
        <taxon>Bacteria</taxon>
        <taxon>Pseudomonadati</taxon>
        <taxon>Bacteroidota</taxon>
        <taxon>Cytophagia</taxon>
        <taxon>Cytophagales</taxon>
        <taxon>Cytophagaceae</taxon>
        <taxon>Spirosoma</taxon>
    </lineage>
</organism>
<dbReference type="NCBIfam" id="TIGR04183">
    <property type="entry name" value="Por_Secre_tail"/>
    <property type="match status" value="1"/>
</dbReference>
<dbReference type="Gene3D" id="2.60.40.10">
    <property type="entry name" value="Immunoglobulins"/>
    <property type="match status" value="1"/>
</dbReference>
<comment type="caution">
    <text evidence="1">The sequence shown here is derived from an EMBL/GenBank/DDBJ whole genome shotgun (WGS) entry which is preliminary data.</text>
</comment>
<name>A0ABT0HPE4_9BACT</name>
<proteinExistence type="predicted"/>